<dbReference type="AlphaFoldDB" id="A0A0C2J926"/>
<organism evidence="1 2">
    <name type="scientific">Thelohanellus kitauei</name>
    <name type="common">Myxosporean</name>
    <dbReference type="NCBI Taxonomy" id="669202"/>
    <lineage>
        <taxon>Eukaryota</taxon>
        <taxon>Metazoa</taxon>
        <taxon>Cnidaria</taxon>
        <taxon>Myxozoa</taxon>
        <taxon>Myxosporea</taxon>
        <taxon>Bivalvulida</taxon>
        <taxon>Platysporina</taxon>
        <taxon>Myxobolidae</taxon>
        <taxon>Thelohanellus</taxon>
    </lineage>
</organism>
<sequence length="192" mass="21695">MAQYATLVLSPKEFSNISSRASMKKVEYRPKTSNCDAMFHQGLSIVGTGYMEKTEILRFFHIDIVGPFPSIASPNSHPYNYRHGILACQKHGQFVVHRQKDVNEILSSNGSIDSVCKVIGSILIVAWVDVTFHIIVPYRRPMLLWTITLRAFAESKLKIGIRQTNLVYGTEFNVPGDFFSEPSTNFGEIEFC</sequence>
<reference evidence="1 2" key="1">
    <citation type="journal article" date="2014" name="Genome Biol. Evol.">
        <title>The genome of the myxosporean Thelohanellus kitauei shows adaptations to nutrient acquisition within its fish host.</title>
        <authorList>
            <person name="Yang Y."/>
            <person name="Xiong J."/>
            <person name="Zhou Z."/>
            <person name="Huo F."/>
            <person name="Miao W."/>
            <person name="Ran C."/>
            <person name="Liu Y."/>
            <person name="Zhang J."/>
            <person name="Feng J."/>
            <person name="Wang M."/>
            <person name="Wang M."/>
            <person name="Wang L."/>
            <person name="Yao B."/>
        </authorList>
    </citation>
    <scope>NUCLEOTIDE SEQUENCE [LARGE SCALE GENOMIC DNA]</scope>
    <source>
        <strain evidence="1">Wuqing</strain>
    </source>
</reference>
<dbReference type="Proteomes" id="UP000031668">
    <property type="component" value="Unassembled WGS sequence"/>
</dbReference>
<protein>
    <submittedName>
        <fullName evidence="1">Uncharacterized protein</fullName>
    </submittedName>
</protein>
<evidence type="ECO:0000313" key="1">
    <source>
        <dbReference type="EMBL" id="KII74319.1"/>
    </source>
</evidence>
<proteinExistence type="predicted"/>
<keyword evidence="2" id="KW-1185">Reference proteome</keyword>
<gene>
    <name evidence="1" type="ORF">RF11_05665</name>
</gene>
<name>A0A0C2J926_THEKT</name>
<comment type="caution">
    <text evidence="1">The sequence shown here is derived from an EMBL/GenBank/DDBJ whole genome shotgun (WGS) entry which is preliminary data.</text>
</comment>
<evidence type="ECO:0000313" key="2">
    <source>
        <dbReference type="Proteomes" id="UP000031668"/>
    </source>
</evidence>
<accession>A0A0C2J926</accession>
<dbReference type="EMBL" id="JWZT01000460">
    <property type="protein sequence ID" value="KII74319.1"/>
    <property type="molecule type" value="Genomic_DNA"/>
</dbReference>